<feature type="domain" description="ABC transporter" evidence="11">
    <location>
        <begin position="338"/>
        <end position="571"/>
    </location>
</feature>
<evidence type="ECO:0000313" key="14">
    <source>
        <dbReference type="Proteomes" id="UP000008207"/>
    </source>
</evidence>
<comment type="similarity">
    <text evidence="2">Belongs to the ABC transporter superfamily.</text>
</comment>
<dbReference type="FunFam" id="3.40.50.300:FF:000299">
    <property type="entry name" value="ABC transporter ATP-binding protein/permease"/>
    <property type="match status" value="1"/>
</dbReference>
<evidence type="ECO:0000256" key="10">
    <source>
        <dbReference type="SAM" id="Phobius"/>
    </source>
</evidence>
<dbReference type="InterPro" id="IPR003439">
    <property type="entry name" value="ABC_transporter-like_ATP-bd"/>
</dbReference>
<evidence type="ECO:0000256" key="1">
    <source>
        <dbReference type="ARBA" id="ARBA00004651"/>
    </source>
</evidence>
<organism evidence="13 14">
    <name type="scientific">Methylobacterium nodulans (strain LMG 21967 / CNCM I-2342 / ORS 2060)</name>
    <dbReference type="NCBI Taxonomy" id="460265"/>
    <lineage>
        <taxon>Bacteria</taxon>
        <taxon>Pseudomonadati</taxon>
        <taxon>Pseudomonadota</taxon>
        <taxon>Alphaproteobacteria</taxon>
        <taxon>Hyphomicrobiales</taxon>
        <taxon>Methylobacteriaceae</taxon>
        <taxon>Methylobacterium</taxon>
    </lineage>
</organism>
<comment type="subcellular location">
    <subcellularLocation>
        <location evidence="1">Cell membrane</location>
        <topology evidence="1">Multi-pass membrane protein</topology>
    </subcellularLocation>
</comment>
<dbReference type="InterPro" id="IPR011527">
    <property type="entry name" value="ABC1_TM_dom"/>
</dbReference>
<feature type="transmembrane region" description="Helical" evidence="10">
    <location>
        <begin position="59"/>
        <end position="82"/>
    </location>
</feature>
<keyword evidence="8 10" id="KW-1133">Transmembrane helix</keyword>
<dbReference type="Gene3D" id="3.40.50.300">
    <property type="entry name" value="P-loop containing nucleotide triphosphate hydrolases"/>
    <property type="match status" value="1"/>
</dbReference>
<evidence type="ECO:0000256" key="4">
    <source>
        <dbReference type="ARBA" id="ARBA00022475"/>
    </source>
</evidence>
<evidence type="ECO:0000256" key="2">
    <source>
        <dbReference type="ARBA" id="ARBA00005417"/>
    </source>
</evidence>
<dbReference type="InterPro" id="IPR027417">
    <property type="entry name" value="P-loop_NTPase"/>
</dbReference>
<dbReference type="RefSeq" id="WP_015931092.1">
    <property type="nucleotide sequence ID" value="NC_011894.1"/>
</dbReference>
<dbReference type="InterPro" id="IPR017871">
    <property type="entry name" value="ABC_transporter-like_CS"/>
</dbReference>
<keyword evidence="4" id="KW-1003">Cell membrane</keyword>
<dbReference type="KEGG" id="mno:Mnod_4587"/>
<evidence type="ECO:0000256" key="9">
    <source>
        <dbReference type="ARBA" id="ARBA00023136"/>
    </source>
</evidence>
<feature type="transmembrane region" description="Helical" evidence="10">
    <location>
        <begin position="144"/>
        <end position="173"/>
    </location>
</feature>
<dbReference type="GO" id="GO:0034040">
    <property type="term" value="F:ATPase-coupled lipid transmembrane transporter activity"/>
    <property type="evidence" value="ECO:0007669"/>
    <property type="project" value="TreeGrafter"/>
</dbReference>
<dbReference type="GO" id="GO:0005886">
    <property type="term" value="C:plasma membrane"/>
    <property type="evidence" value="ECO:0007669"/>
    <property type="project" value="UniProtKB-SubCell"/>
</dbReference>
<dbReference type="SMART" id="SM00382">
    <property type="entry name" value="AAA"/>
    <property type="match status" value="1"/>
</dbReference>
<keyword evidence="7" id="KW-0067">ATP-binding</keyword>
<dbReference type="InterPro" id="IPR036640">
    <property type="entry name" value="ABC1_TM_sf"/>
</dbReference>
<dbReference type="PROSITE" id="PS50929">
    <property type="entry name" value="ABC_TM1F"/>
    <property type="match status" value="1"/>
</dbReference>
<feature type="transmembrane region" description="Helical" evidence="10">
    <location>
        <begin position="21"/>
        <end position="47"/>
    </location>
</feature>
<dbReference type="Gene3D" id="1.20.1560.10">
    <property type="entry name" value="ABC transporter type 1, transmembrane domain"/>
    <property type="match status" value="1"/>
</dbReference>
<dbReference type="Proteomes" id="UP000008207">
    <property type="component" value="Chromosome"/>
</dbReference>
<evidence type="ECO:0000256" key="7">
    <source>
        <dbReference type="ARBA" id="ARBA00022840"/>
    </source>
</evidence>
<keyword evidence="5 10" id="KW-0812">Transmembrane</keyword>
<dbReference type="PANTHER" id="PTHR24221">
    <property type="entry name" value="ATP-BINDING CASSETTE SUB-FAMILY B"/>
    <property type="match status" value="1"/>
</dbReference>
<keyword evidence="9 10" id="KW-0472">Membrane</keyword>
<evidence type="ECO:0000313" key="13">
    <source>
        <dbReference type="EMBL" id="ACL59454.1"/>
    </source>
</evidence>
<dbReference type="GO" id="GO:0005524">
    <property type="term" value="F:ATP binding"/>
    <property type="evidence" value="ECO:0007669"/>
    <property type="project" value="UniProtKB-KW"/>
</dbReference>
<dbReference type="InterPro" id="IPR039421">
    <property type="entry name" value="Type_1_exporter"/>
</dbReference>
<dbReference type="Pfam" id="PF00005">
    <property type="entry name" value="ABC_tran"/>
    <property type="match status" value="1"/>
</dbReference>
<evidence type="ECO:0000256" key="8">
    <source>
        <dbReference type="ARBA" id="ARBA00022989"/>
    </source>
</evidence>
<dbReference type="InterPro" id="IPR003593">
    <property type="entry name" value="AAA+_ATPase"/>
</dbReference>
<name>B8ID62_METNO</name>
<accession>B8ID62</accession>
<dbReference type="Pfam" id="PF00664">
    <property type="entry name" value="ABC_membrane"/>
    <property type="match status" value="1"/>
</dbReference>
<dbReference type="GO" id="GO:0016887">
    <property type="term" value="F:ATP hydrolysis activity"/>
    <property type="evidence" value="ECO:0007669"/>
    <property type="project" value="InterPro"/>
</dbReference>
<evidence type="ECO:0000256" key="5">
    <source>
        <dbReference type="ARBA" id="ARBA00022692"/>
    </source>
</evidence>
<keyword evidence="3" id="KW-0813">Transport</keyword>
<keyword evidence="14" id="KW-1185">Reference proteome</keyword>
<keyword evidence="6" id="KW-0547">Nucleotide-binding</keyword>
<dbReference type="EMBL" id="CP001349">
    <property type="protein sequence ID" value="ACL59454.1"/>
    <property type="molecule type" value="Genomic_DNA"/>
</dbReference>
<dbReference type="GO" id="GO:0140359">
    <property type="term" value="F:ABC-type transporter activity"/>
    <property type="evidence" value="ECO:0007669"/>
    <property type="project" value="InterPro"/>
</dbReference>
<dbReference type="HOGENOM" id="CLU_000604_84_3_5"/>
<dbReference type="PANTHER" id="PTHR24221:SF654">
    <property type="entry name" value="ATP-BINDING CASSETTE SUB-FAMILY B MEMBER 6"/>
    <property type="match status" value="1"/>
</dbReference>
<evidence type="ECO:0000256" key="3">
    <source>
        <dbReference type="ARBA" id="ARBA00022448"/>
    </source>
</evidence>
<reference evidence="13 14" key="1">
    <citation type="submission" date="2009-01" db="EMBL/GenBank/DDBJ databases">
        <title>Complete sequence of chromosome of Methylobacterium nodulans ORS 2060.</title>
        <authorList>
            <consortium name="US DOE Joint Genome Institute"/>
            <person name="Lucas S."/>
            <person name="Copeland A."/>
            <person name="Lapidus A."/>
            <person name="Glavina del Rio T."/>
            <person name="Dalin E."/>
            <person name="Tice H."/>
            <person name="Bruce D."/>
            <person name="Goodwin L."/>
            <person name="Pitluck S."/>
            <person name="Sims D."/>
            <person name="Brettin T."/>
            <person name="Detter J.C."/>
            <person name="Han C."/>
            <person name="Larimer F."/>
            <person name="Land M."/>
            <person name="Hauser L."/>
            <person name="Kyrpides N."/>
            <person name="Ivanova N."/>
            <person name="Marx C.J."/>
            <person name="Richardson P."/>
        </authorList>
    </citation>
    <scope>NUCLEOTIDE SEQUENCE [LARGE SCALE GENOMIC DNA]</scope>
    <source>
        <strain evidence="14">LMG 21967 / CNCM I-2342 / ORS 2060</strain>
    </source>
</reference>
<dbReference type="CDD" id="cd18552">
    <property type="entry name" value="ABC_6TM_MsbA_like"/>
    <property type="match status" value="1"/>
</dbReference>
<sequence>MTRREMFLRVWRGWLSRQKALLAWLAVAIAVVGASTGIYPVVVRFAFEAYAANDRSSLSYVPLAILLATALRGSALLAQLVLTNRIVTRVEADMLSDLFARMVRADVGRTTRESPAALSQRFTGDFAPVSEALSRLSTVLLRDVAMLIALGAALLWMDPVLTLVSVVMVPLVARPVSQIGQKLRRYARAIHETVGATAGLIGESLLGSRVAKVYGMEDLLSARAREGFEQVRRLKVKAANARGRLDPLLEIGGGLGVAAVMILIGDRVMSGERSVGDFTGFVTALLLASQPARTLGSLGAVLQQAAGALQRYFEAFDERPTIADRPSARPLRIGAGEIRFEGVVFAHEGGPPVLRGLDLVARAGAVTAIVGRSGAGKSTLLDLVPRLQEVSEGRVAIDGQDVRDVTLDSLRASIAMVTQDVMLFDDTVEANIAFGRPGASPEEVRAAARAAAADFVDDLPDGFAFRVGPGGSRLSGGERQRVTLARAFLKNAPILLLDEATSALDPASEARVQEAVRRLMAGRTTVIVAHRPSTYMAADQIAVMEGGRVIRFGPPDLVMGRAEAEALENHAPAAEARNGVEPVAGAA</sequence>
<proteinExistence type="inferred from homology"/>
<dbReference type="AlphaFoldDB" id="B8ID62"/>
<dbReference type="eggNOG" id="COG1132">
    <property type="taxonomic scope" value="Bacteria"/>
</dbReference>
<evidence type="ECO:0000259" key="11">
    <source>
        <dbReference type="PROSITE" id="PS50893"/>
    </source>
</evidence>
<dbReference type="PROSITE" id="PS00211">
    <property type="entry name" value="ABC_TRANSPORTER_1"/>
    <property type="match status" value="1"/>
</dbReference>
<dbReference type="PROSITE" id="PS50893">
    <property type="entry name" value="ABC_TRANSPORTER_2"/>
    <property type="match status" value="1"/>
</dbReference>
<feature type="domain" description="ABC transmembrane type-1" evidence="12">
    <location>
        <begin position="23"/>
        <end position="304"/>
    </location>
</feature>
<dbReference type="OrthoDB" id="9804259at2"/>
<protein>
    <submittedName>
        <fullName evidence="13">ABC transporter related</fullName>
    </submittedName>
</protein>
<dbReference type="STRING" id="460265.Mnod_4587"/>
<evidence type="ECO:0000259" key="12">
    <source>
        <dbReference type="PROSITE" id="PS50929"/>
    </source>
</evidence>
<evidence type="ECO:0000256" key="6">
    <source>
        <dbReference type="ARBA" id="ARBA00022741"/>
    </source>
</evidence>
<dbReference type="SUPFAM" id="SSF52540">
    <property type="entry name" value="P-loop containing nucleoside triphosphate hydrolases"/>
    <property type="match status" value="1"/>
</dbReference>
<dbReference type="SUPFAM" id="SSF90123">
    <property type="entry name" value="ABC transporter transmembrane region"/>
    <property type="match status" value="1"/>
</dbReference>
<gene>
    <name evidence="13" type="ordered locus">Mnod_4587</name>
</gene>